<feature type="domain" description="Response regulatory" evidence="8">
    <location>
        <begin position="4"/>
        <end position="117"/>
    </location>
</feature>
<dbReference type="SMART" id="SM00862">
    <property type="entry name" value="Trans_reg_C"/>
    <property type="match status" value="1"/>
</dbReference>
<dbReference type="STRING" id="755172.HMPREF1863_00947"/>
<dbReference type="GO" id="GO:0000976">
    <property type="term" value="F:transcription cis-regulatory region binding"/>
    <property type="evidence" value="ECO:0007669"/>
    <property type="project" value="TreeGrafter"/>
</dbReference>
<accession>A0A134AGX2</accession>
<dbReference type="Pfam" id="PF00072">
    <property type="entry name" value="Response_reg"/>
    <property type="match status" value="1"/>
</dbReference>
<keyword evidence="11" id="KW-1185">Reference proteome</keyword>
<feature type="modified residue" description="4-aspartylphosphate" evidence="6">
    <location>
        <position position="53"/>
    </location>
</feature>
<dbReference type="RefSeq" id="WP_068367739.1">
    <property type="nucleotide sequence ID" value="NZ_CAMYBE010000018.1"/>
</dbReference>
<keyword evidence="3" id="KW-0805">Transcription regulation</keyword>
<evidence type="ECO:0000256" key="7">
    <source>
        <dbReference type="PROSITE-ProRule" id="PRU01091"/>
    </source>
</evidence>
<evidence type="ECO:0000256" key="4">
    <source>
        <dbReference type="ARBA" id="ARBA00023125"/>
    </source>
</evidence>
<dbReference type="Pfam" id="PF00486">
    <property type="entry name" value="Trans_reg_C"/>
    <property type="match status" value="1"/>
</dbReference>
<keyword evidence="5" id="KW-0804">Transcription</keyword>
<dbReference type="PATRIC" id="fig|755172.3.peg.906"/>
<evidence type="ECO:0000256" key="6">
    <source>
        <dbReference type="PROSITE-ProRule" id="PRU00169"/>
    </source>
</evidence>
<dbReference type="GO" id="GO:0006355">
    <property type="term" value="P:regulation of DNA-templated transcription"/>
    <property type="evidence" value="ECO:0007669"/>
    <property type="project" value="InterPro"/>
</dbReference>
<proteinExistence type="predicted"/>
<keyword evidence="4 7" id="KW-0238">DNA-binding</keyword>
<evidence type="ECO:0000313" key="10">
    <source>
        <dbReference type="EMBL" id="KXB66895.1"/>
    </source>
</evidence>
<dbReference type="CDD" id="cd17574">
    <property type="entry name" value="REC_OmpR"/>
    <property type="match status" value="1"/>
</dbReference>
<dbReference type="AlphaFoldDB" id="A0A134AGX2"/>
<dbReference type="GO" id="GO:0000156">
    <property type="term" value="F:phosphorelay response regulator activity"/>
    <property type="evidence" value="ECO:0007669"/>
    <property type="project" value="TreeGrafter"/>
</dbReference>
<dbReference type="PROSITE" id="PS50110">
    <property type="entry name" value="RESPONSE_REGULATORY"/>
    <property type="match status" value="1"/>
</dbReference>
<dbReference type="InterPro" id="IPR039420">
    <property type="entry name" value="WalR-like"/>
</dbReference>
<dbReference type="Gene3D" id="1.10.10.10">
    <property type="entry name" value="Winged helix-like DNA-binding domain superfamily/Winged helix DNA-binding domain"/>
    <property type="match status" value="1"/>
</dbReference>
<dbReference type="GO" id="GO:0032993">
    <property type="term" value="C:protein-DNA complex"/>
    <property type="evidence" value="ECO:0007669"/>
    <property type="project" value="TreeGrafter"/>
</dbReference>
<evidence type="ECO:0000256" key="3">
    <source>
        <dbReference type="ARBA" id="ARBA00023015"/>
    </source>
</evidence>
<feature type="DNA-binding region" description="OmpR/PhoB-type" evidence="7">
    <location>
        <begin position="131"/>
        <end position="230"/>
    </location>
</feature>
<dbReference type="PANTHER" id="PTHR48111:SF10">
    <property type="entry name" value="STAGE 0 SPORULATION PROTEIN A HOMOLOG"/>
    <property type="match status" value="1"/>
</dbReference>
<sequence length="230" mass="26546">MKEKILIVDDEKEISELLAIYLNNEGYDVEKAFDGKEALEKIKAHPPDAMILDIMLEDIDGFSLCQKIRENYFFPILMLTSKIDFGDKILGLTVGADDYMTKPFNPLEVVARIRTQLRRSGRYNQEIGVSEDTVSIRGLVINKKEHKCTLNEKPLSLTPIEFEIVWYLCEHLGNVVSSEALFEAIWREKYMDNNNTVMAHIGRIREKMQDSGRHPKYIKTVWGVGYVIEK</sequence>
<feature type="domain" description="OmpR/PhoB-type" evidence="9">
    <location>
        <begin position="131"/>
        <end position="230"/>
    </location>
</feature>
<dbReference type="InterPro" id="IPR016032">
    <property type="entry name" value="Sig_transdc_resp-reg_C-effctor"/>
</dbReference>
<protein>
    <submittedName>
        <fullName evidence="10">Putative alkaline phosphatase synthesis transcriptional regulatory protein PhoP</fullName>
    </submittedName>
</protein>
<evidence type="ECO:0000259" key="9">
    <source>
        <dbReference type="PROSITE" id="PS51755"/>
    </source>
</evidence>
<dbReference type="EMBL" id="LSDG01000024">
    <property type="protein sequence ID" value="KXB66895.1"/>
    <property type="molecule type" value="Genomic_DNA"/>
</dbReference>
<dbReference type="SUPFAM" id="SSF46894">
    <property type="entry name" value="C-terminal effector domain of the bipartite response regulators"/>
    <property type="match status" value="1"/>
</dbReference>
<organism evidence="10 11">
    <name type="scientific">Aedoeadaptatus coxii</name>
    <dbReference type="NCBI Taxonomy" id="755172"/>
    <lineage>
        <taxon>Bacteria</taxon>
        <taxon>Bacillati</taxon>
        <taxon>Bacillota</taxon>
        <taxon>Tissierellia</taxon>
        <taxon>Tissierellales</taxon>
        <taxon>Peptoniphilaceae</taxon>
        <taxon>Aedoeadaptatus</taxon>
    </lineage>
</organism>
<dbReference type="InterPro" id="IPR036388">
    <property type="entry name" value="WH-like_DNA-bd_sf"/>
</dbReference>
<dbReference type="PANTHER" id="PTHR48111">
    <property type="entry name" value="REGULATOR OF RPOS"/>
    <property type="match status" value="1"/>
</dbReference>
<dbReference type="InterPro" id="IPR058211">
    <property type="entry name" value="VanR-like"/>
</dbReference>
<dbReference type="CDD" id="cd00383">
    <property type="entry name" value="trans_reg_C"/>
    <property type="match status" value="1"/>
</dbReference>
<dbReference type="NCBIfam" id="NF033117">
    <property type="entry name" value="vanR_ACDEGLN"/>
    <property type="match status" value="1"/>
</dbReference>
<evidence type="ECO:0000256" key="1">
    <source>
        <dbReference type="ARBA" id="ARBA00022553"/>
    </source>
</evidence>
<dbReference type="OrthoDB" id="9790454at2"/>
<dbReference type="Gene3D" id="3.40.50.2300">
    <property type="match status" value="1"/>
</dbReference>
<keyword evidence="2" id="KW-0902">Two-component regulatory system</keyword>
<evidence type="ECO:0000256" key="2">
    <source>
        <dbReference type="ARBA" id="ARBA00023012"/>
    </source>
</evidence>
<dbReference type="InterPro" id="IPR001789">
    <property type="entry name" value="Sig_transdc_resp-reg_receiver"/>
</dbReference>
<dbReference type="PROSITE" id="PS51755">
    <property type="entry name" value="OMPR_PHOB"/>
    <property type="match status" value="1"/>
</dbReference>
<dbReference type="InterPro" id="IPR011006">
    <property type="entry name" value="CheY-like_superfamily"/>
</dbReference>
<evidence type="ECO:0000313" key="11">
    <source>
        <dbReference type="Proteomes" id="UP000070442"/>
    </source>
</evidence>
<dbReference type="SMART" id="SM00448">
    <property type="entry name" value="REC"/>
    <property type="match status" value="1"/>
</dbReference>
<gene>
    <name evidence="10" type="ORF">HMPREF1863_00947</name>
</gene>
<dbReference type="FunFam" id="1.10.10.10:FF:000018">
    <property type="entry name" value="DNA-binding response regulator ResD"/>
    <property type="match status" value="1"/>
</dbReference>
<comment type="caution">
    <text evidence="10">The sequence shown here is derived from an EMBL/GenBank/DDBJ whole genome shotgun (WGS) entry which is preliminary data.</text>
</comment>
<evidence type="ECO:0000259" key="8">
    <source>
        <dbReference type="PROSITE" id="PS50110"/>
    </source>
</evidence>
<dbReference type="Gene3D" id="6.10.250.690">
    <property type="match status" value="1"/>
</dbReference>
<reference evidence="11" key="1">
    <citation type="submission" date="2016-01" db="EMBL/GenBank/DDBJ databases">
        <authorList>
            <person name="Mitreva M."/>
            <person name="Pepin K.H."/>
            <person name="Mihindukulasuriya K.A."/>
            <person name="Fulton R."/>
            <person name="Fronick C."/>
            <person name="O'Laughlin M."/>
            <person name="Miner T."/>
            <person name="Herter B."/>
            <person name="Rosa B.A."/>
            <person name="Cordes M."/>
            <person name="Tomlinson C."/>
            <person name="Wollam A."/>
            <person name="Palsikar V.B."/>
            <person name="Mardis E.R."/>
            <person name="Wilson R.K."/>
        </authorList>
    </citation>
    <scope>NUCLEOTIDE SEQUENCE [LARGE SCALE GENOMIC DNA]</scope>
    <source>
        <strain evidence="11">DNF00729</strain>
    </source>
</reference>
<dbReference type="SUPFAM" id="SSF52172">
    <property type="entry name" value="CheY-like"/>
    <property type="match status" value="1"/>
</dbReference>
<dbReference type="InterPro" id="IPR001867">
    <property type="entry name" value="OmpR/PhoB-type_DNA-bd"/>
</dbReference>
<dbReference type="Proteomes" id="UP000070442">
    <property type="component" value="Unassembled WGS sequence"/>
</dbReference>
<name>A0A134AGX2_9FIRM</name>
<dbReference type="FunFam" id="3.40.50.2300:FF:000001">
    <property type="entry name" value="DNA-binding response regulator PhoB"/>
    <property type="match status" value="1"/>
</dbReference>
<evidence type="ECO:0000256" key="5">
    <source>
        <dbReference type="ARBA" id="ARBA00023163"/>
    </source>
</evidence>
<dbReference type="GO" id="GO:0005829">
    <property type="term" value="C:cytosol"/>
    <property type="evidence" value="ECO:0007669"/>
    <property type="project" value="TreeGrafter"/>
</dbReference>
<keyword evidence="1 6" id="KW-0597">Phosphoprotein</keyword>